<dbReference type="InterPro" id="IPR005583">
    <property type="entry name" value="YaaA"/>
</dbReference>
<evidence type="ECO:0008006" key="3">
    <source>
        <dbReference type="Google" id="ProtNLM"/>
    </source>
</evidence>
<dbReference type="OrthoDB" id="3210767at2"/>
<evidence type="ECO:0000313" key="1">
    <source>
        <dbReference type="EMBL" id="AOY56273.1"/>
    </source>
</evidence>
<protein>
    <recommendedName>
        <fullName evidence="3">Peroxide stress protein YaaA</fullName>
    </recommendedName>
</protein>
<sequence>MILLLPPSETKKSGGIEASETWLELLAFEQLLSIRKRAIEALAKLSAMPDAARKLKVPARNLNDLVENQQLAQKPLLLPAIDRFDGVLFDALHDRGLKGSATEFNQLDLSRLGPNEVYLHTAIFGLIDLFDEIPNFRFTAGTALPGFSQLDWRSEHDPVWQSIATAGQDLIVDGRSSSYAKLAPVSQGLETIYLNVVSEDPSGVRRALNHFNKKAKGQFARAWLLYPAKLEDRKQLIEIASLAGLKAELTPGVLTLIAKP</sequence>
<gene>
    <name evidence="1" type="ORF">A4Z71_04750</name>
</gene>
<dbReference type="KEGG" id="rpla:A4Z71_04750"/>
<name>A0A1D9DZN6_9MICO</name>
<dbReference type="Proteomes" id="UP000243784">
    <property type="component" value="Chromosome"/>
</dbReference>
<reference evidence="1 2" key="1">
    <citation type="journal article" date="2016" name="Biochim. Biophys. Acta">
        <title>Photochemical characterization of actinorhodopsin and its functional existence in the natural host.</title>
        <authorList>
            <person name="Nakamura S."/>
            <person name="Kikukawa T."/>
            <person name="Tamogami J."/>
            <person name="Kamiya M."/>
            <person name="Aizawa T."/>
            <person name="Hahn M.W."/>
            <person name="Ihara K."/>
            <person name="Kamo N."/>
            <person name="Demura M."/>
        </authorList>
    </citation>
    <scope>NUCLEOTIDE SEQUENCE [LARGE SCALE GENOMIC DNA]</scope>
    <source>
        <strain evidence="1 2">MWH-Dar1</strain>
    </source>
</reference>
<keyword evidence="2" id="KW-1185">Reference proteome</keyword>
<dbReference type="STRING" id="535712.A4Z71_04750"/>
<dbReference type="Pfam" id="PF03883">
    <property type="entry name" value="H2O2_YaaD"/>
    <property type="match status" value="1"/>
</dbReference>
<dbReference type="EMBL" id="CP015208">
    <property type="protein sequence ID" value="AOY56273.1"/>
    <property type="molecule type" value="Genomic_DNA"/>
</dbReference>
<dbReference type="AlphaFoldDB" id="A0A1D9DZN6"/>
<evidence type="ECO:0000313" key="2">
    <source>
        <dbReference type="Proteomes" id="UP000243784"/>
    </source>
</evidence>
<dbReference type="RefSeq" id="WP_070954779.1">
    <property type="nucleotide sequence ID" value="NZ_CP015208.1"/>
</dbReference>
<accession>A0A1D9DZN6</accession>
<organism evidence="1 2">
    <name type="scientific">Candidatus Rhodoluna planktonica</name>
    <dbReference type="NCBI Taxonomy" id="535712"/>
    <lineage>
        <taxon>Bacteria</taxon>
        <taxon>Bacillati</taxon>
        <taxon>Actinomycetota</taxon>
        <taxon>Actinomycetes</taxon>
        <taxon>Micrococcales</taxon>
        <taxon>Microbacteriaceae</taxon>
        <taxon>Luna cluster</taxon>
        <taxon>Luna-1 subcluster</taxon>
        <taxon>Rhodoluna</taxon>
    </lineage>
</organism>
<proteinExistence type="predicted"/>